<dbReference type="Pfam" id="PF06722">
    <property type="entry name" value="EryCIII-like_C"/>
    <property type="match status" value="1"/>
</dbReference>
<dbReference type="Gene3D" id="3.40.50.2000">
    <property type="entry name" value="Glycogen Phosphorylase B"/>
    <property type="match status" value="2"/>
</dbReference>
<reference evidence="3" key="1">
    <citation type="submission" date="2020-10" db="EMBL/GenBank/DDBJ databases">
        <title>High-Quality Genome Resource of Clonostachys rosea strain S41 by Oxford Nanopore Long-Read Sequencing.</title>
        <authorList>
            <person name="Wang H."/>
        </authorList>
    </citation>
    <scope>NUCLEOTIDE SEQUENCE</scope>
    <source>
        <strain evidence="3">S41</strain>
    </source>
</reference>
<protein>
    <recommendedName>
        <fullName evidence="2">Erythromycin biosynthesis protein CIII-like C-terminal domain-containing protein</fullName>
    </recommendedName>
</protein>
<evidence type="ECO:0000256" key="1">
    <source>
        <dbReference type="ARBA" id="ARBA00022679"/>
    </source>
</evidence>
<dbReference type="InterPro" id="IPR010610">
    <property type="entry name" value="EryCIII-like_C"/>
</dbReference>
<dbReference type="Proteomes" id="UP000616885">
    <property type="component" value="Unassembled WGS sequence"/>
</dbReference>
<evidence type="ECO:0000313" key="3">
    <source>
        <dbReference type="EMBL" id="KAF9756731.1"/>
    </source>
</evidence>
<dbReference type="InterPro" id="IPR050426">
    <property type="entry name" value="Glycosyltransferase_28"/>
</dbReference>
<dbReference type="PANTHER" id="PTHR48050:SF13">
    <property type="entry name" value="STEROL 3-BETA-GLUCOSYLTRANSFERASE UGT80A2"/>
    <property type="match status" value="1"/>
</dbReference>
<proteinExistence type="predicted"/>
<dbReference type="InterPro" id="IPR002213">
    <property type="entry name" value="UDP_glucos_trans"/>
</dbReference>
<dbReference type="AlphaFoldDB" id="A0A8H7TR71"/>
<evidence type="ECO:0000313" key="4">
    <source>
        <dbReference type="Proteomes" id="UP000616885"/>
    </source>
</evidence>
<organism evidence="3 4">
    <name type="scientific">Bionectria ochroleuca</name>
    <name type="common">Gliocladium roseum</name>
    <dbReference type="NCBI Taxonomy" id="29856"/>
    <lineage>
        <taxon>Eukaryota</taxon>
        <taxon>Fungi</taxon>
        <taxon>Dikarya</taxon>
        <taxon>Ascomycota</taxon>
        <taxon>Pezizomycotina</taxon>
        <taxon>Sordariomycetes</taxon>
        <taxon>Hypocreomycetidae</taxon>
        <taxon>Hypocreales</taxon>
        <taxon>Bionectriaceae</taxon>
        <taxon>Clonostachys</taxon>
    </lineage>
</organism>
<feature type="domain" description="Erythromycin biosynthesis protein CIII-like C-terminal" evidence="2">
    <location>
        <begin position="316"/>
        <end position="417"/>
    </location>
</feature>
<accession>A0A8H7TR71</accession>
<keyword evidence="1" id="KW-0808">Transferase</keyword>
<dbReference type="CDD" id="cd03784">
    <property type="entry name" value="GT1_Gtf-like"/>
    <property type="match status" value="1"/>
</dbReference>
<dbReference type="EMBL" id="JADCTT010000002">
    <property type="protein sequence ID" value="KAF9756731.1"/>
    <property type="molecule type" value="Genomic_DNA"/>
</dbReference>
<evidence type="ECO:0000259" key="2">
    <source>
        <dbReference type="Pfam" id="PF06722"/>
    </source>
</evidence>
<gene>
    <name evidence="3" type="ORF">IM811_007675</name>
</gene>
<dbReference type="GO" id="GO:0008194">
    <property type="term" value="F:UDP-glycosyltransferase activity"/>
    <property type="evidence" value="ECO:0007669"/>
    <property type="project" value="InterPro"/>
</dbReference>
<sequence length="448" mass="49478">MEKTDPGRKMKVLLHSHFPAGHCYPMQAAAQALVSRGHHVVWLTSADNEARVRLTGAHFVPTTAIAAVDAPLMRRHETGLLDGDWGRHRGRLLAQVNEYRSVLDDFEADVLLVDVLPHGVRALFELGGIPVYATLGVIPMYSSAWNAPHAVSGRQPPTTWFGMLVNWLRHVYVRWIVLPWSLRPVLNYQRSVLGLGRLPYGQPLEAFTYSRFLHIQASSPTLEFGMKPAYIEKVSYVGPLVAQLKSPSTQNLPDWWERAVAHPRVIGITQGTLAMDPTSLIVPSIEALSPDPENLLVVVSPHSAELEQRFGQGRHGNVLYADWLPYHLLLPLLRLLITNGGYGSITQALSHKVPLLCAGQTEDKKDTAARVSWAGAGIDLKTDNPSAEQVRTAADRIVDDSGSYLENATRLGVELNALGGGETVCDALEDLVRRTRLTKKPLQDIGRW</sequence>
<comment type="caution">
    <text evidence="3">The sequence shown here is derived from an EMBL/GenBank/DDBJ whole genome shotgun (WGS) entry which is preliminary data.</text>
</comment>
<dbReference type="SUPFAM" id="SSF53756">
    <property type="entry name" value="UDP-Glycosyltransferase/glycogen phosphorylase"/>
    <property type="match status" value="1"/>
</dbReference>
<dbReference type="GO" id="GO:0016758">
    <property type="term" value="F:hexosyltransferase activity"/>
    <property type="evidence" value="ECO:0007669"/>
    <property type="project" value="UniProtKB-ARBA"/>
</dbReference>
<dbReference type="PANTHER" id="PTHR48050">
    <property type="entry name" value="STEROL 3-BETA-GLUCOSYLTRANSFERASE"/>
    <property type="match status" value="1"/>
</dbReference>
<name>A0A8H7TR71_BIOOC</name>